<dbReference type="PANTHER" id="PTHR30472:SF1">
    <property type="entry name" value="FE(3+) DICITRATE TRANSPORT SYSTEM PERMEASE PROTEIN FECC-RELATED"/>
    <property type="match status" value="1"/>
</dbReference>
<evidence type="ECO:0000256" key="1">
    <source>
        <dbReference type="ARBA" id="ARBA00004651"/>
    </source>
</evidence>
<proteinExistence type="inferred from homology"/>
<organism evidence="9 10">
    <name type="scientific">Gordonia humi</name>
    <dbReference type="NCBI Taxonomy" id="686429"/>
    <lineage>
        <taxon>Bacteria</taxon>
        <taxon>Bacillati</taxon>
        <taxon>Actinomycetota</taxon>
        <taxon>Actinomycetes</taxon>
        <taxon>Mycobacteriales</taxon>
        <taxon>Gordoniaceae</taxon>
        <taxon>Gordonia</taxon>
    </lineage>
</organism>
<dbReference type="GO" id="GO:0033214">
    <property type="term" value="P:siderophore-iron import into cell"/>
    <property type="evidence" value="ECO:0007669"/>
    <property type="project" value="TreeGrafter"/>
</dbReference>
<dbReference type="SUPFAM" id="SSF81345">
    <property type="entry name" value="ABC transporter involved in vitamin B12 uptake, BtuC"/>
    <property type="match status" value="1"/>
</dbReference>
<dbReference type="Gene3D" id="1.10.3470.10">
    <property type="entry name" value="ABC transporter involved in vitamin B12 uptake, BtuC"/>
    <property type="match status" value="1"/>
</dbReference>
<feature type="transmembrane region" description="Helical" evidence="8">
    <location>
        <begin position="116"/>
        <end position="135"/>
    </location>
</feature>
<dbReference type="GO" id="GO:0005886">
    <property type="term" value="C:plasma membrane"/>
    <property type="evidence" value="ECO:0007669"/>
    <property type="project" value="UniProtKB-SubCell"/>
</dbReference>
<evidence type="ECO:0000256" key="7">
    <source>
        <dbReference type="ARBA" id="ARBA00023136"/>
    </source>
</evidence>
<gene>
    <name evidence="9" type="ORF">BKA16_003574</name>
</gene>
<dbReference type="InterPro" id="IPR037294">
    <property type="entry name" value="ABC_BtuC-like"/>
</dbReference>
<accession>A0A840EZF7</accession>
<dbReference type="GO" id="GO:0022857">
    <property type="term" value="F:transmembrane transporter activity"/>
    <property type="evidence" value="ECO:0007669"/>
    <property type="project" value="InterPro"/>
</dbReference>
<feature type="transmembrane region" description="Helical" evidence="8">
    <location>
        <begin position="307"/>
        <end position="323"/>
    </location>
</feature>
<dbReference type="Proteomes" id="UP000551501">
    <property type="component" value="Unassembled WGS sequence"/>
</dbReference>
<keyword evidence="3" id="KW-0813">Transport</keyword>
<keyword evidence="4" id="KW-1003">Cell membrane</keyword>
<name>A0A840EZF7_9ACTN</name>
<evidence type="ECO:0000256" key="2">
    <source>
        <dbReference type="ARBA" id="ARBA00007935"/>
    </source>
</evidence>
<keyword evidence="6 8" id="KW-1133">Transmembrane helix</keyword>
<dbReference type="Pfam" id="PF01032">
    <property type="entry name" value="FecCD"/>
    <property type="match status" value="1"/>
</dbReference>
<dbReference type="InterPro" id="IPR000522">
    <property type="entry name" value="ABC_transptr_permease_BtuC"/>
</dbReference>
<evidence type="ECO:0000256" key="6">
    <source>
        <dbReference type="ARBA" id="ARBA00022989"/>
    </source>
</evidence>
<evidence type="ECO:0000256" key="4">
    <source>
        <dbReference type="ARBA" id="ARBA00022475"/>
    </source>
</evidence>
<sequence>MITRRFAALAVALALLGALCVLSLAIGSAHLPPSTVWDALRGSDGSIDHITVVDVRVPRTLIGVLVGAGLGVAGALMQAITRNPLADPGILGVNAGAGLAVALGVAYLGLTQIDQFIWLALLGAVASALLVAAVSARGSGGSSPLRLTLVGVAVTAVFNGISQSLSLVNPERFEHVRFWGVGTIADRPPGTLGFVAPFIAVGLVLAVVGGRSLNALALGDDVARSIGVRVGTARVAGLVALVLLCGAATAAAGPIAFVGLMVPHAVRLVAGADQRWVLAYSAIVGPSLLLLADIIGRLVVWPAELQVGVVMPLIGAPILVWLVRRRADL</sequence>
<evidence type="ECO:0000256" key="8">
    <source>
        <dbReference type="SAM" id="Phobius"/>
    </source>
</evidence>
<feature type="transmembrane region" description="Helical" evidence="8">
    <location>
        <begin position="277"/>
        <end position="300"/>
    </location>
</feature>
<evidence type="ECO:0000256" key="3">
    <source>
        <dbReference type="ARBA" id="ARBA00022448"/>
    </source>
</evidence>
<comment type="similarity">
    <text evidence="2">Belongs to the binding-protein-dependent transport system permease family. FecCD subfamily.</text>
</comment>
<reference evidence="9 10" key="1">
    <citation type="submission" date="2020-08" db="EMBL/GenBank/DDBJ databases">
        <title>Sequencing the genomes of 1000 actinobacteria strains.</title>
        <authorList>
            <person name="Klenk H.-P."/>
        </authorList>
    </citation>
    <scope>NUCLEOTIDE SEQUENCE [LARGE SCALE GENOMIC DNA]</scope>
    <source>
        <strain evidence="9 10">DSM 45298</strain>
    </source>
</reference>
<evidence type="ECO:0000313" key="9">
    <source>
        <dbReference type="EMBL" id="MBB4137022.1"/>
    </source>
</evidence>
<keyword evidence="7 8" id="KW-0472">Membrane</keyword>
<comment type="subcellular location">
    <subcellularLocation>
        <location evidence="1">Cell membrane</location>
        <topology evidence="1">Multi-pass membrane protein</topology>
    </subcellularLocation>
</comment>
<dbReference type="EMBL" id="JACIFP010000001">
    <property type="protein sequence ID" value="MBB4137022.1"/>
    <property type="molecule type" value="Genomic_DNA"/>
</dbReference>
<dbReference type="CDD" id="cd06550">
    <property type="entry name" value="TM_ABC_iron-siderophores_like"/>
    <property type="match status" value="1"/>
</dbReference>
<dbReference type="PANTHER" id="PTHR30472">
    <property type="entry name" value="FERRIC ENTEROBACTIN TRANSPORT SYSTEM PERMEASE PROTEIN"/>
    <property type="match status" value="1"/>
</dbReference>
<comment type="caution">
    <text evidence="9">The sequence shown here is derived from an EMBL/GenBank/DDBJ whole genome shotgun (WGS) entry which is preliminary data.</text>
</comment>
<evidence type="ECO:0000313" key="10">
    <source>
        <dbReference type="Proteomes" id="UP000551501"/>
    </source>
</evidence>
<feature type="transmembrane region" description="Helical" evidence="8">
    <location>
        <begin position="235"/>
        <end position="257"/>
    </location>
</feature>
<dbReference type="AlphaFoldDB" id="A0A840EZF7"/>
<feature type="transmembrane region" description="Helical" evidence="8">
    <location>
        <begin position="60"/>
        <end position="77"/>
    </location>
</feature>
<evidence type="ECO:0000256" key="5">
    <source>
        <dbReference type="ARBA" id="ARBA00022692"/>
    </source>
</evidence>
<keyword evidence="5 8" id="KW-0812">Transmembrane</keyword>
<keyword evidence="10" id="KW-1185">Reference proteome</keyword>
<dbReference type="RefSeq" id="WP_343067494.1">
    <property type="nucleotide sequence ID" value="NZ_BAABHL010000126.1"/>
</dbReference>
<dbReference type="FunFam" id="1.10.3470.10:FF:000001">
    <property type="entry name" value="Vitamin B12 ABC transporter permease BtuC"/>
    <property type="match status" value="1"/>
</dbReference>
<feature type="transmembrane region" description="Helical" evidence="8">
    <location>
        <begin position="194"/>
        <end position="214"/>
    </location>
</feature>
<feature type="transmembrane region" description="Helical" evidence="8">
    <location>
        <begin position="147"/>
        <end position="168"/>
    </location>
</feature>
<protein>
    <submittedName>
        <fullName evidence="9">Iron complex transport system permease protein</fullName>
    </submittedName>
</protein>
<feature type="transmembrane region" description="Helical" evidence="8">
    <location>
        <begin position="89"/>
        <end position="110"/>
    </location>
</feature>